<dbReference type="OrthoDB" id="10589761at2759"/>
<proteinExistence type="predicted"/>
<dbReference type="InterPro" id="IPR031981">
    <property type="entry name" value="MIEAP_C"/>
</dbReference>
<evidence type="ECO:0000259" key="1">
    <source>
        <dbReference type="Pfam" id="PF16026"/>
    </source>
</evidence>
<dbReference type="Proteomes" id="UP000828390">
    <property type="component" value="Unassembled WGS sequence"/>
</dbReference>
<reference evidence="2" key="2">
    <citation type="submission" date="2020-11" db="EMBL/GenBank/DDBJ databases">
        <authorList>
            <person name="McCartney M.A."/>
            <person name="Auch B."/>
            <person name="Kono T."/>
            <person name="Mallez S."/>
            <person name="Becker A."/>
            <person name="Gohl D.M."/>
            <person name="Silverstein K.A.T."/>
            <person name="Koren S."/>
            <person name="Bechman K.B."/>
            <person name="Herman A."/>
            <person name="Abrahante J.E."/>
            <person name="Garbe J."/>
        </authorList>
    </citation>
    <scope>NUCLEOTIDE SEQUENCE</scope>
    <source>
        <strain evidence="2">Duluth1</strain>
        <tissue evidence="2">Whole animal</tissue>
    </source>
</reference>
<dbReference type="Pfam" id="PF16026">
    <property type="entry name" value="MIEAP"/>
    <property type="match status" value="1"/>
</dbReference>
<protein>
    <recommendedName>
        <fullName evidence="1">Mitochondria-eating protein C-terminal domain-containing protein</fullName>
    </recommendedName>
</protein>
<accession>A0A9D4NCA4</accession>
<organism evidence="2 3">
    <name type="scientific">Dreissena polymorpha</name>
    <name type="common">Zebra mussel</name>
    <name type="synonym">Mytilus polymorpha</name>
    <dbReference type="NCBI Taxonomy" id="45954"/>
    <lineage>
        <taxon>Eukaryota</taxon>
        <taxon>Metazoa</taxon>
        <taxon>Spiralia</taxon>
        <taxon>Lophotrochozoa</taxon>
        <taxon>Mollusca</taxon>
        <taxon>Bivalvia</taxon>
        <taxon>Autobranchia</taxon>
        <taxon>Heteroconchia</taxon>
        <taxon>Euheterodonta</taxon>
        <taxon>Imparidentia</taxon>
        <taxon>Neoheterodontei</taxon>
        <taxon>Myida</taxon>
        <taxon>Dreissenoidea</taxon>
        <taxon>Dreissenidae</taxon>
        <taxon>Dreissena</taxon>
    </lineage>
</organism>
<feature type="domain" description="Mitochondria-eating protein C-terminal" evidence="1">
    <location>
        <begin position="69"/>
        <end position="230"/>
    </location>
</feature>
<dbReference type="EMBL" id="JAIWYP010000001">
    <property type="protein sequence ID" value="KAH3893748.1"/>
    <property type="molecule type" value="Genomic_DNA"/>
</dbReference>
<comment type="caution">
    <text evidence="2">The sequence shown here is derived from an EMBL/GenBank/DDBJ whole genome shotgun (WGS) entry which is preliminary data.</text>
</comment>
<gene>
    <name evidence="2" type="ORF">DPMN_017898</name>
</gene>
<evidence type="ECO:0000313" key="2">
    <source>
        <dbReference type="EMBL" id="KAH3893748.1"/>
    </source>
</evidence>
<name>A0A9D4NCA4_DREPO</name>
<keyword evidence="3" id="KW-1185">Reference proteome</keyword>
<evidence type="ECO:0000313" key="3">
    <source>
        <dbReference type="Proteomes" id="UP000828390"/>
    </source>
</evidence>
<sequence>MNFFGSCKSCKQLEGTIRDTQALLNEVMNSTVEKEELVRKQGQKLNQLMSEIMNKSGSLENTNNEITNTKLAAKFDSKVKQGWIEICEDLEGDFSEIELLTIMSRVCEIVFTECQTVIKRADEQLFESIFSHEKHISEALLREIRFARATNGANTATRQSQAQKILDRIEWPENIKTIISECPKTCIQTFLTELVDVCWLMVTSNPPLILNFDVKGKEYSANVRERFVQIATTDVISDSQCLPGHVLLVAWPSVELEDNSNYLKKGEVVVMPNKTQT</sequence>
<dbReference type="AlphaFoldDB" id="A0A9D4NCA4"/>
<reference evidence="2" key="1">
    <citation type="journal article" date="2019" name="bioRxiv">
        <title>The Genome of the Zebra Mussel, Dreissena polymorpha: A Resource for Invasive Species Research.</title>
        <authorList>
            <person name="McCartney M.A."/>
            <person name="Auch B."/>
            <person name="Kono T."/>
            <person name="Mallez S."/>
            <person name="Zhang Y."/>
            <person name="Obille A."/>
            <person name="Becker A."/>
            <person name="Abrahante J.E."/>
            <person name="Garbe J."/>
            <person name="Badalamenti J.P."/>
            <person name="Herman A."/>
            <person name="Mangelson H."/>
            <person name="Liachko I."/>
            <person name="Sullivan S."/>
            <person name="Sone E.D."/>
            <person name="Koren S."/>
            <person name="Silverstein K.A.T."/>
            <person name="Beckman K.B."/>
            <person name="Gohl D.M."/>
        </authorList>
    </citation>
    <scope>NUCLEOTIDE SEQUENCE</scope>
    <source>
        <strain evidence="2">Duluth1</strain>
        <tissue evidence="2">Whole animal</tissue>
    </source>
</reference>